<protein>
    <submittedName>
        <fullName evidence="3">Fe2+-dicitrate sensor, membrane component</fullName>
    </submittedName>
</protein>
<dbReference type="EMBL" id="JMSZ01000024">
    <property type="protein sequence ID" value="KDE39770.1"/>
    <property type="molecule type" value="Genomic_DNA"/>
</dbReference>
<comment type="caution">
    <text evidence="3">The sequence shown here is derived from an EMBL/GenBank/DDBJ whole genome shotgun (WGS) entry which is preliminary data.</text>
</comment>
<evidence type="ECO:0000313" key="4">
    <source>
        <dbReference type="Proteomes" id="UP000027318"/>
    </source>
</evidence>
<dbReference type="STRING" id="267850.ADINL_1810"/>
<feature type="domain" description="FecR N-terminal" evidence="2">
    <location>
        <begin position="21"/>
        <end position="62"/>
    </location>
</feature>
<dbReference type="PANTHER" id="PTHR30273">
    <property type="entry name" value="PERIPLASMIC SIGNAL SENSOR AND SIGMA FACTOR ACTIVATOR FECR-RELATED"/>
    <property type="match status" value="1"/>
</dbReference>
<gene>
    <name evidence="3" type="ORF">ADINL_1810</name>
</gene>
<dbReference type="Gene3D" id="2.60.120.1440">
    <property type="match status" value="1"/>
</dbReference>
<dbReference type="InterPro" id="IPR006860">
    <property type="entry name" value="FecR"/>
</dbReference>
<dbReference type="RefSeq" id="WP_084154456.1">
    <property type="nucleotide sequence ID" value="NZ_JMSZ01000024.1"/>
</dbReference>
<dbReference type="PANTHER" id="PTHR30273:SF2">
    <property type="entry name" value="PROTEIN FECR"/>
    <property type="match status" value="1"/>
</dbReference>
<dbReference type="InterPro" id="IPR032623">
    <property type="entry name" value="FecR_N"/>
</dbReference>
<dbReference type="AlphaFoldDB" id="A0A063Y3N2"/>
<dbReference type="Gene3D" id="3.55.50.30">
    <property type="match status" value="1"/>
</dbReference>
<feature type="domain" description="FecR protein" evidence="1">
    <location>
        <begin position="128"/>
        <end position="220"/>
    </location>
</feature>
<dbReference type="OrthoDB" id="7032198at2"/>
<dbReference type="Pfam" id="PF16220">
    <property type="entry name" value="DUF4880"/>
    <property type="match status" value="1"/>
</dbReference>
<keyword evidence="4" id="KW-1185">Reference proteome</keyword>
<dbReference type="InterPro" id="IPR012373">
    <property type="entry name" value="Ferrdict_sens_TM"/>
</dbReference>
<dbReference type="PIRSF" id="PIRSF018266">
    <property type="entry name" value="FecR"/>
    <property type="match status" value="1"/>
</dbReference>
<evidence type="ECO:0000259" key="2">
    <source>
        <dbReference type="Pfam" id="PF16220"/>
    </source>
</evidence>
<reference evidence="3 4" key="1">
    <citation type="journal article" date="2005" name="Int. J. Syst. Evol. Microbiol.">
        <title>Nitrincola lacisaponensis gen. nov., sp. nov., a novel alkaliphilic bacterium isolated from an alkaline, saline lake.</title>
        <authorList>
            <person name="Dimitriu P.A."/>
            <person name="Shukla S.K."/>
            <person name="Conradt J."/>
            <person name="Marquez M.C."/>
            <person name="Ventosa A."/>
            <person name="Maglia A."/>
            <person name="Peyton B.M."/>
            <person name="Pinkart H.C."/>
            <person name="Mormile M.R."/>
        </authorList>
    </citation>
    <scope>NUCLEOTIDE SEQUENCE [LARGE SCALE GENOMIC DNA]</scope>
    <source>
        <strain evidence="3 4">4CA</strain>
    </source>
</reference>
<name>A0A063Y3N2_9GAMM</name>
<dbReference type="Proteomes" id="UP000027318">
    <property type="component" value="Unassembled WGS sequence"/>
</dbReference>
<dbReference type="Pfam" id="PF04773">
    <property type="entry name" value="FecR"/>
    <property type="match status" value="1"/>
</dbReference>
<dbReference type="GO" id="GO:0016989">
    <property type="term" value="F:sigma factor antagonist activity"/>
    <property type="evidence" value="ECO:0007669"/>
    <property type="project" value="TreeGrafter"/>
</dbReference>
<accession>A0A063Y3N2</accession>
<evidence type="ECO:0000313" key="3">
    <source>
        <dbReference type="EMBL" id="KDE39770.1"/>
    </source>
</evidence>
<proteinExistence type="predicted"/>
<sequence>MTQQSSVCDLTKEVPDSLLLEAAEWFAVLRDGRASSVEREGWQIWLATSDQHFFAWQYIEQLHSNFSSLKSCAQPDDIFQKITVVNRRLISRRKFLSSIGLVSLGALIGSSVLNNQSGSLPWIVFMPDIRTGKGEIQNHSLADGTALWVNTRSKLNLHQGVDSRIQLFSGEILIDSIKADPVPIYIDTRLAIINSATKVCFSVYCDQNKAIITVFEGDVQMTIASDSTVQSLHTGQMLTLHSDGRSEKASTDANRRNWIQGSFTANRISLGTLLHELERYYSGFISVSPAVSDLEVYGNFPIQDMNTVIKMLESTLPVKASRPLPGWIKIEAIKTV</sequence>
<evidence type="ECO:0000259" key="1">
    <source>
        <dbReference type="Pfam" id="PF04773"/>
    </source>
</evidence>
<organism evidence="3 4">
    <name type="scientific">Nitrincola lacisaponensis</name>
    <dbReference type="NCBI Taxonomy" id="267850"/>
    <lineage>
        <taxon>Bacteria</taxon>
        <taxon>Pseudomonadati</taxon>
        <taxon>Pseudomonadota</taxon>
        <taxon>Gammaproteobacteria</taxon>
        <taxon>Oceanospirillales</taxon>
        <taxon>Oceanospirillaceae</taxon>
        <taxon>Nitrincola</taxon>
    </lineage>
</organism>